<keyword evidence="2" id="KW-0732">Signal</keyword>
<dbReference type="InterPro" id="IPR036452">
    <property type="entry name" value="Ribo_hydro-like"/>
</dbReference>
<comment type="caution">
    <text evidence="4">The sequence shown here is derived from an EMBL/GenBank/DDBJ whole genome shotgun (WGS) entry which is preliminary data.</text>
</comment>
<dbReference type="Proteomes" id="UP001174694">
    <property type="component" value="Unassembled WGS sequence"/>
</dbReference>
<dbReference type="AlphaFoldDB" id="A0AA38VNQ7"/>
<dbReference type="Pfam" id="PF01156">
    <property type="entry name" value="IU_nuc_hydro"/>
    <property type="match status" value="1"/>
</dbReference>
<feature type="domain" description="Inosine/uridine-preferring nucleoside hydrolase" evidence="3">
    <location>
        <begin position="24"/>
        <end position="224"/>
    </location>
</feature>
<name>A0AA38VNQ7_9PEZI</name>
<evidence type="ECO:0000256" key="2">
    <source>
        <dbReference type="SAM" id="SignalP"/>
    </source>
</evidence>
<evidence type="ECO:0000313" key="5">
    <source>
        <dbReference type="Proteomes" id="UP001174694"/>
    </source>
</evidence>
<dbReference type="InterPro" id="IPR001910">
    <property type="entry name" value="Inosine/uridine_hydrolase_dom"/>
</dbReference>
<feature type="chain" id="PRO_5041268267" evidence="2">
    <location>
        <begin position="21"/>
        <end position="244"/>
    </location>
</feature>
<keyword evidence="4" id="KW-0378">Hydrolase</keyword>
<evidence type="ECO:0000313" key="4">
    <source>
        <dbReference type="EMBL" id="KAJ9143127.1"/>
    </source>
</evidence>
<dbReference type="PANTHER" id="PTHR43264:SF1">
    <property type="entry name" value="INOSINE_URIDINE-PREFERRING NUCLEOSIDE HYDROLASE DOMAIN-CONTAINING PROTEIN"/>
    <property type="match status" value="1"/>
</dbReference>
<sequence>MHIGWSTAAIGFASCLAAAARKNLIIDTDLFSDCDDAGALLLAATAPDVVLLAVNVNYPSSFSALAVSAILAHYGHSHVPIGIVRPLTNETFLDTYYYELGEFASKVAYHWSGGTLPWGAAEQAWDPVSLYRKVLSEADDGSVTVVSIGFFENLSALLNSSADSYSDLTGTQLIDQKVSELVVMGGKYPSGREFNFWGSDPSLTAHVINSWKGPVVFSGSEMGETVATGRSLMENGPRGDPRTR</sequence>
<proteinExistence type="inferred from homology"/>
<dbReference type="GO" id="GO:0016799">
    <property type="term" value="F:hydrolase activity, hydrolyzing N-glycosyl compounds"/>
    <property type="evidence" value="ECO:0007669"/>
    <property type="project" value="InterPro"/>
</dbReference>
<dbReference type="Gene3D" id="3.90.245.10">
    <property type="entry name" value="Ribonucleoside hydrolase-like"/>
    <property type="match status" value="1"/>
</dbReference>
<dbReference type="EMBL" id="JANBVO010000020">
    <property type="protein sequence ID" value="KAJ9143127.1"/>
    <property type="molecule type" value="Genomic_DNA"/>
</dbReference>
<reference evidence="4" key="1">
    <citation type="submission" date="2022-07" db="EMBL/GenBank/DDBJ databases">
        <title>Fungi with potential for degradation of polypropylene.</title>
        <authorList>
            <person name="Gostincar C."/>
        </authorList>
    </citation>
    <scope>NUCLEOTIDE SEQUENCE</scope>
    <source>
        <strain evidence="4">EXF-13308</strain>
    </source>
</reference>
<evidence type="ECO:0000256" key="1">
    <source>
        <dbReference type="ARBA" id="ARBA00009176"/>
    </source>
</evidence>
<accession>A0AA38VNQ7</accession>
<feature type="signal peptide" evidence="2">
    <location>
        <begin position="1"/>
        <end position="20"/>
    </location>
</feature>
<comment type="similarity">
    <text evidence="1">Belongs to the IUNH family.</text>
</comment>
<organism evidence="4 5">
    <name type="scientific">Pleurostoma richardsiae</name>
    <dbReference type="NCBI Taxonomy" id="41990"/>
    <lineage>
        <taxon>Eukaryota</taxon>
        <taxon>Fungi</taxon>
        <taxon>Dikarya</taxon>
        <taxon>Ascomycota</taxon>
        <taxon>Pezizomycotina</taxon>
        <taxon>Sordariomycetes</taxon>
        <taxon>Sordariomycetidae</taxon>
        <taxon>Calosphaeriales</taxon>
        <taxon>Pleurostomataceae</taxon>
        <taxon>Pleurostoma</taxon>
    </lineage>
</organism>
<keyword evidence="5" id="KW-1185">Reference proteome</keyword>
<dbReference type="SUPFAM" id="SSF53590">
    <property type="entry name" value="Nucleoside hydrolase"/>
    <property type="match status" value="1"/>
</dbReference>
<dbReference type="PANTHER" id="PTHR43264">
    <property type="match status" value="1"/>
</dbReference>
<gene>
    <name evidence="4" type="ORF">NKR23_g6903</name>
</gene>
<protein>
    <submittedName>
        <fullName evidence="4">Inosine/uridine-preferring nucleoside hydrolase</fullName>
    </submittedName>
</protein>
<evidence type="ECO:0000259" key="3">
    <source>
        <dbReference type="Pfam" id="PF01156"/>
    </source>
</evidence>